<dbReference type="SMART" id="SM00228">
    <property type="entry name" value="PDZ"/>
    <property type="match status" value="2"/>
</dbReference>
<keyword evidence="8" id="KW-0963">Cytoplasm</keyword>
<dbReference type="GO" id="GO:0099072">
    <property type="term" value="P:regulation of postsynaptic membrane neurotransmitter receptor levels"/>
    <property type="evidence" value="ECO:0007669"/>
    <property type="project" value="TreeGrafter"/>
</dbReference>
<evidence type="ECO:0000259" key="14">
    <source>
        <dbReference type="PROSITE" id="PS50002"/>
    </source>
</evidence>
<dbReference type="SMART" id="SM00072">
    <property type="entry name" value="GuKc"/>
    <property type="match status" value="1"/>
</dbReference>
<dbReference type="GO" id="GO:0031594">
    <property type="term" value="C:neuromuscular junction"/>
    <property type="evidence" value="ECO:0007669"/>
    <property type="project" value="TreeGrafter"/>
</dbReference>
<dbReference type="PANTHER" id="PTHR23119:SF51">
    <property type="entry name" value="DISKS LARGE 1 TUMOR SUPPRESSOR PROTEIN"/>
    <property type="match status" value="1"/>
</dbReference>
<dbReference type="GO" id="GO:0098839">
    <property type="term" value="C:postsynaptic density membrane"/>
    <property type="evidence" value="ECO:0007669"/>
    <property type="project" value="TreeGrafter"/>
</dbReference>
<dbReference type="InterPro" id="IPR020590">
    <property type="entry name" value="Guanylate_kinase_CS"/>
</dbReference>
<feature type="domain" description="Guanylate kinase-like" evidence="15">
    <location>
        <begin position="592"/>
        <end position="766"/>
    </location>
</feature>
<feature type="compositionally biased region" description="Pro residues" evidence="13">
    <location>
        <begin position="180"/>
        <end position="189"/>
    </location>
</feature>
<dbReference type="GO" id="GO:0097120">
    <property type="term" value="P:receptor localization to synapse"/>
    <property type="evidence" value="ECO:0007669"/>
    <property type="project" value="TreeGrafter"/>
</dbReference>
<dbReference type="AlphaFoldDB" id="A0A914W1S1"/>
<keyword evidence="6 12" id="KW-0728">SH3 domain</keyword>
<comment type="subcellular location">
    <subcellularLocation>
        <location evidence="3">Cell junction</location>
    </subcellularLocation>
    <subcellularLocation>
        <location evidence="2">Cell membrane</location>
    </subcellularLocation>
    <subcellularLocation>
        <location evidence="4">Cytoplasm</location>
    </subcellularLocation>
    <subcellularLocation>
        <location evidence="1">Membrane</location>
        <topology evidence="1">Peripheral membrane protein</topology>
    </subcellularLocation>
</comment>
<protein>
    <submittedName>
        <fullName evidence="18">Disks large 1 tumor suppressor protein</fullName>
    </submittedName>
</protein>
<dbReference type="Gene3D" id="2.30.42.10">
    <property type="match status" value="3"/>
</dbReference>
<dbReference type="PANTHER" id="PTHR23119">
    <property type="entry name" value="DISCS LARGE"/>
    <property type="match status" value="1"/>
</dbReference>
<dbReference type="InterPro" id="IPR008145">
    <property type="entry name" value="GK/Ca_channel_bsu"/>
</dbReference>
<evidence type="ECO:0000256" key="4">
    <source>
        <dbReference type="ARBA" id="ARBA00004496"/>
    </source>
</evidence>
<comment type="similarity">
    <text evidence="5">Belongs to the MAGUK family.</text>
</comment>
<dbReference type="CDD" id="cd00071">
    <property type="entry name" value="GMPK"/>
    <property type="match status" value="1"/>
</dbReference>
<evidence type="ECO:0000256" key="9">
    <source>
        <dbReference type="ARBA" id="ARBA00022737"/>
    </source>
</evidence>
<reference evidence="18" key="1">
    <citation type="submission" date="2022-11" db="UniProtKB">
        <authorList>
            <consortium name="WormBaseParasite"/>
        </authorList>
    </citation>
    <scope>IDENTIFICATION</scope>
</reference>
<dbReference type="InterPro" id="IPR027417">
    <property type="entry name" value="P-loop_NTPase"/>
</dbReference>
<dbReference type="InterPro" id="IPR036034">
    <property type="entry name" value="PDZ_sf"/>
</dbReference>
<evidence type="ECO:0000256" key="7">
    <source>
        <dbReference type="ARBA" id="ARBA00022475"/>
    </source>
</evidence>
<dbReference type="PROSITE" id="PS00856">
    <property type="entry name" value="GUANYLATE_KINASE_1"/>
    <property type="match status" value="1"/>
</dbReference>
<organism evidence="17 18">
    <name type="scientific">Plectus sambesii</name>
    <dbReference type="NCBI Taxonomy" id="2011161"/>
    <lineage>
        <taxon>Eukaryota</taxon>
        <taxon>Metazoa</taxon>
        <taxon>Ecdysozoa</taxon>
        <taxon>Nematoda</taxon>
        <taxon>Chromadorea</taxon>
        <taxon>Plectida</taxon>
        <taxon>Plectina</taxon>
        <taxon>Plectoidea</taxon>
        <taxon>Plectidae</taxon>
        <taxon>Plectus</taxon>
    </lineage>
</organism>
<evidence type="ECO:0000256" key="10">
    <source>
        <dbReference type="ARBA" id="ARBA00022949"/>
    </source>
</evidence>
<accession>A0A914W1S1</accession>
<evidence type="ECO:0000256" key="3">
    <source>
        <dbReference type="ARBA" id="ARBA00004282"/>
    </source>
</evidence>
<dbReference type="CDD" id="cd06724">
    <property type="entry name" value="PDZ2_Dlg1-2-4-like"/>
    <property type="match status" value="1"/>
</dbReference>
<proteinExistence type="inferred from homology"/>
<dbReference type="InterPro" id="IPR008144">
    <property type="entry name" value="Guanylate_kin-like_dom"/>
</dbReference>
<dbReference type="Gene3D" id="3.40.50.300">
    <property type="entry name" value="P-loop containing nucleotide triphosphate hydrolases"/>
    <property type="match status" value="1"/>
</dbReference>
<dbReference type="CDD" id="cd06723">
    <property type="entry name" value="PDZ1_Dlg1-2-4-like"/>
    <property type="match status" value="1"/>
</dbReference>
<keyword evidence="10" id="KW-0965">Cell junction</keyword>
<dbReference type="InterPro" id="IPR001452">
    <property type="entry name" value="SH3_domain"/>
</dbReference>
<dbReference type="CDD" id="cd11861">
    <property type="entry name" value="SH3_DLG-like"/>
    <property type="match status" value="1"/>
</dbReference>
<dbReference type="InterPro" id="IPR001478">
    <property type="entry name" value="PDZ"/>
</dbReference>
<dbReference type="FunFam" id="2.30.42.10:FF:000004">
    <property type="entry name" value="Disks large homolog 4 isoform 2"/>
    <property type="match status" value="1"/>
</dbReference>
<feature type="domain" description="PDZ" evidence="16">
    <location>
        <begin position="78"/>
        <end position="165"/>
    </location>
</feature>
<dbReference type="GO" id="GO:0070161">
    <property type="term" value="C:anchoring junction"/>
    <property type="evidence" value="ECO:0007669"/>
    <property type="project" value="UniProtKB-SubCell"/>
</dbReference>
<dbReference type="SMART" id="SM00326">
    <property type="entry name" value="SH3"/>
    <property type="match status" value="1"/>
</dbReference>
<keyword evidence="17" id="KW-1185">Reference proteome</keyword>
<evidence type="ECO:0000256" key="1">
    <source>
        <dbReference type="ARBA" id="ARBA00004170"/>
    </source>
</evidence>
<dbReference type="Pfam" id="PF00625">
    <property type="entry name" value="Guanylate_kin"/>
    <property type="match status" value="1"/>
</dbReference>
<dbReference type="GO" id="GO:0098609">
    <property type="term" value="P:cell-cell adhesion"/>
    <property type="evidence" value="ECO:0007669"/>
    <property type="project" value="TreeGrafter"/>
</dbReference>
<dbReference type="SUPFAM" id="SSF50156">
    <property type="entry name" value="PDZ domain-like"/>
    <property type="match status" value="3"/>
</dbReference>
<feature type="region of interest" description="Disordered" evidence="13">
    <location>
        <begin position="324"/>
        <end position="371"/>
    </location>
</feature>
<dbReference type="GO" id="GO:0019901">
    <property type="term" value="F:protein kinase binding"/>
    <property type="evidence" value="ECO:0007669"/>
    <property type="project" value="TreeGrafter"/>
</dbReference>
<evidence type="ECO:0000313" key="18">
    <source>
        <dbReference type="WBParaSite" id="PSAMB.scaffold283size59227.g4383.t1"/>
    </source>
</evidence>
<dbReference type="GO" id="GO:0005737">
    <property type="term" value="C:cytoplasm"/>
    <property type="evidence" value="ECO:0007669"/>
    <property type="project" value="UniProtKB-SubCell"/>
</dbReference>
<dbReference type="GO" id="GO:0016323">
    <property type="term" value="C:basolateral plasma membrane"/>
    <property type="evidence" value="ECO:0007669"/>
    <property type="project" value="TreeGrafter"/>
</dbReference>
<dbReference type="FunFam" id="2.30.42.10:FF:000048">
    <property type="entry name" value="disks large homolog 1 isoform X1"/>
    <property type="match status" value="1"/>
</dbReference>
<evidence type="ECO:0000256" key="12">
    <source>
        <dbReference type="PROSITE-ProRule" id="PRU00192"/>
    </source>
</evidence>
<dbReference type="Proteomes" id="UP000887566">
    <property type="component" value="Unplaced"/>
</dbReference>
<dbReference type="PROSITE" id="PS50052">
    <property type="entry name" value="GUANYLATE_KINASE_2"/>
    <property type="match status" value="1"/>
</dbReference>
<feature type="domain" description="PDZ" evidence="16">
    <location>
        <begin position="232"/>
        <end position="319"/>
    </location>
</feature>
<keyword evidence="9" id="KW-0677">Repeat</keyword>
<dbReference type="GO" id="GO:0045197">
    <property type="term" value="P:establishment or maintenance of epithelial cell apical/basal polarity"/>
    <property type="evidence" value="ECO:0007669"/>
    <property type="project" value="TreeGrafter"/>
</dbReference>
<evidence type="ECO:0000259" key="15">
    <source>
        <dbReference type="PROSITE" id="PS50052"/>
    </source>
</evidence>
<dbReference type="SUPFAM" id="SSF52540">
    <property type="entry name" value="P-loop containing nucleoside triphosphate hydrolases"/>
    <property type="match status" value="1"/>
</dbReference>
<feature type="region of interest" description="Disordered" evidence="13">
    <location>
        <begin position="168"/>
        <end position="193"/>
    </location>
</feature>
<keyword evidence="11" id="KW-0472">Membrane</keyword>
<dbReference type="Pfam" id="PF00018">
    <property type="entry name" value="SH3_1"/>
    <property type="match status" value="1"/>
</dbReference>
<dbReference type="SUPFAM" id="SSF50044">
    <property type="entry name" value="SH3-domain"/>
    <property type="match status" value="1"/>
</dbReference>
<name>A0A914W1S1_9BILA</name>
<feature type="domain" description="SH3" evidence="14">
    <location>
        <begin position="438"/>
        <end position="510"/>
    </location>
</feature>
<sequence length="782" mass="87015">MPWVTRLLEQCSPWRSRSTGPTIVRFASFVETISVSRYSIKTNDSWQNQDAVVSKPQTPTAISASNGANGGEHWEFDDIVLEKGHTGLGFSITGGTDQPYIGTDPSIYVTKIIPGGAAATDGRLSKDDIILKVNQTDCVNVHHEVAVTALKNAGNVVKLRIKRRVDVSPEPPSVISAPPSYAPPPPPSHQPLLPTNLRKDLYTPSSQPYNVPIQTQPMSAVERMEREPGVQKLILVKGFKGLGFSIAGGIGNEHVPGDVGIYVTKIIDGGAADVDGRLRVGDKLLAVDHTSLEAVTHEDAVNTLKATSTQVALLYIKNPHPELLNQSQDSSLHQTSNQQPPFSYTQPPLTPVNQGPYTPSRVTAPTPSYQQPINDPVNNVNLRGATHNDAAQALKNANGNVNLVLKHSPDAYQLFETKIDQLRNDMINQSAPPAPSPRREIYVRALFDNDPSKDGALPQQGRGLAFNYGDILHVTNANDDDWWTARRINADGQDEGQGIIPSKRRVEKRERRKGLELRDFWSMLVWQRWGRGEFTCPESNATNALTDRVINHCAIDGGTTYTSYTSDSDWLSTGDEPILSYEAVEQQELHYVRPVIVLGALKDRINDELVTRNPERFGSCVPHTSRPPRDSEMHGRDYHFVTREQMEDEVQRNQFIEAGQYMGNLYGTSINSVRQVSQQNKHCILDVSGNAIRRLQSAGLYPIAIFIKPYEPRQFMEWDRHLSEDEAQKQFQRTQMVEQEFGEAFTAIVQGYTPEEISAKVRNVIADQSRPIVWVPSREPLI</sequence>
<keyword evidence="7" id="KW-1003">Cell membrane</keyword>
<evidence type="ECO:0000256" key="5">
    <source>
        <dbReference type="ARBA" id="ARBA00007014"/>
    </source>
</evidence>
<dbReference type="WBParaSite" id="PSAMB.scaffold283size59227.g4383.t1">
    <property type="protein sequence ID" value="PSAMB.scaffold283size59227.g4383.t1"/>
    <property type="gene ID" value="PSAMB.scaffold283size59227.g4383"/>
</dbReference>
<dbReference type="InterPro" id="IPR050614">
    <property type="entry name" value="Synaptic_Scaffolding_LAP-MAGUK"/>
</dbReference>
<evidence type="ECO:0000313" key="17">
    <source>
        <dbReference type="Proteomes" id="UP000887566"/>
    </source>
</evidence>
<evidence type="ECO:0000256" key="11">
    <source>
        <dbReference type="ARBA" id="ARBA00023136"/>
    </source>
</evidence>
<dbReference type="Pfam" id="PF00595">
    <property type="entry name" value="PDZ"/>
    <property type="match status" value="2"/>
</dbReference>
<evidence type="ECO:0000256" key="6">
    <source>
        <dbReference type="ARBA" id="ARBA00022443"/>
    </source>
</evidence>
<dbReference type="PROSITE" id="PS50106">
    <property type="entry name" value="PDZ"/>
    <property type="match status" value="2"/>
</dbReference>
<evidence type="ECO:0000256" key="8">
    <source>
        <dbReference type="ARBA" id="ARBA00022490"/>
    </source>
</evidence>
<dbReference type="InterPro" id="IPR036028">
    <property type="entry name" value="SH3-like_dom_sf"/>
</dbReference>
<dbReference type="GO" id="GO:0043113">
    <property type="term" value="P:receptor clustering"/>
    <property type="evidence" value="ECO:0007669"/>
    <property type="project" value="TreeGrafter"/>
</dbReference>
<dbReference type="GO" id="GO:0043005">
    <property type="term" value="C:neuron projection"/>
    <property type="evidence" value="ECO:0007669"/>
    <property type="project" value="TreeGrafter"/>
</dbReference>
<dbReference type="Gene3D" id="2.30.30.40">
    <property type="entry name" value="SH3 Domains"/>
    <property type="match status" value="1"/>
</dbReference>
<evidence type="ECO:0000256" key="2">
    <source>
        <dbReference type="ARBA" id="ARBA00004236"/>
    </source>
</evidence>
<evidence type="ECO:0000259" key="16">
    <source>
        <dbReference type="PROSITE" id="PS50106"/>
    </source>
</evidence>
<evidence type="ECO:0000256" key="13">
    <source>
        <dbReference type="SAM" id="MobiDB-lite"/>
    </source>
</evidence>
<dbReference type="GO" id="GO:0007268">
    <property type="term" value="P:chemical synaptic transmission"/>
    <property type="evidence" value="ECO:0007669"/>
    <property type="project" value="TreeGrafter"/>
</dbReference>
<dbReference type="PROSITE" id="PS50002">
    <property type="entry name" value="SH3"/>
    <property type="match status" value="1"/>
</dbReference>